<dbReference type="EMBL" id="CP003156">
    <property type="protein sequence ID" value="AEV31794.1"/>
    <property type="molecule type" value="Genomic_DNA"/>
</dbReference>
<keyword evidence="2" id="KW-0378">Hydrolase</keyword>
<dbReference type="Proteomes" id="UP000005631">
    <property type="component" value="Chromosome"/>
</dbReference>
<reference evidence="3 4" key="1">
    <citation type="journal article" date="2012" name="Stand. Genomic Sci.">
        <title>Genome sequence of the orange-pigmented seawater bacterium Owenweeksia hongkongensis type strain (UST20020801(T)).</title>
        <authorList>
            <person name="Riedel T."/>
            <person name="Held B."/>
            <person name="Nolan M."/>
            <person name="Lucas S."/>
            <person name="Lapidus A."/>
            <person name="Tice H."/>
            <person name="Del Rio T.G."/>
            <person name="Cheng J.F."/>
            <person name="Han C."/>
            <person name="Tapia R."/>
            <person name="Goodwin L.A."/>
            <person name="Pitluck S."/>
            <person name="Liolios K."/>
            <person name="Mavromatis K."/>
            <person name="Pagani I."/>
            <person name="Ivanova N."/>
            <person name="Mikhailova N."/>
            <person name="Pati A."/>
            <person name="Chen A."/>
            <person name="Palaniappan K."/>
            <person name="Rohde M."/>
            <person name="Tindall B.J."/>
            <person name="Detter J.C."/>
            <person name="Goker M."/>
            <person name="Woyke T."/>
            <person name="Bristow J."/>
            <person name="Eisen J.A."/>
            <person name="Markowitz V."/>
            <person name="Hugenholtz P."/>
            <person name="Klenk H.P."/>
            <person name="Kyrpides N.C."/>
        </authorList>
    </citation>
    <scope>NUCLEOTIDE SEQUENCE</scope>
    <source>
        <strain evidence="4">DSM 17368 / JCM 12287 / NRRL B-23963</strain>
    </source>
</reference>
<organism evidence="3 4">
    <name type="scientific">Owenweeksia hongkongensis (strain DSM 17368 / CIP 108786 / JCM 12287 / NRRL B-23963 / UST20020801)</name>
    <dbReference type="NCBI Taxonomy" id="926562"/>
    <lineage>
        <taxon>Bacteria</taxon>
        <taxon>Pseudomonadati</taxon>
        <taxon>Bacteroidota</taxon>
        <taxon>Flavobacteriia</taxon>
        <taxon>Flavobacteriales</taxon>
        <taxon>Owenweeksiaceae</taxon>
        <taxon>Owenweeksia</taxon>
    </lineage>
</organism>
<dbReference type="AlphaFoldDB" id="G8R244"/>
<evidence type="ECO:0000313" key="3">
    <source>
        <dbReference type="EMBL" id="AEV31794.1"/>
    </source>
</evidence>
<accession>G8R244</accession>
<dbReference type="Gene3D" id="3.30.540.30">
    <property type="match status" value="1"/>
</dbReference>
<dbReference type="PATRIC" id="fig|926562.3.peg.797"/>
<keyword evidence="1" id="KW-0479">Metal-binding</keyword>
<keyword evidence="4" id="KW-1185">Reference proteome</keyword>
<dbReference type="eggNOG" id="COG0457">
    <property type="taxonomic scope" value="Bacteria"/>
</dbReference>
<dbReference type="PANTHER" id="PTHR23422">
    <property type="entry name" value="DIPEPTIDYL PEPTIDASE III-RELATED"/>
    <property type="match status" value="1"/>
</dbReference>
<dbReference type="OrthoDB" id="9812747at2"/>
<dbReference type="Pfam" id="PF03571">
    <property type="entry name" value="Peptidase_M49"/>
    <property type="match status" value="2"/>
</dbReference>
<protein>
    <submittedName>
        <fullName evidence="3">Peptidase family M49</fullName>
    </submittedName>
</protein>
<evidence type="ECO:0000313" key="4">
    <source>
        <dbReference type="Proteomes" id="UP000005631"/>
    </source>
</evidence>
<name>G8R244_OWEHD</name>
<sequence length="676" mass="77270">MKRVSLVLSASIFFMSCNQQGSEPKEATEEVMNKDSHDNFQWETEQFADLRILRYQIEGWDNLSLKQKELVYYLTQAGLSGRDITWDQYYRHNLEIRNALEAIVKNYNGDKESEDWKNFMTYTKRVWFSNGIHHHYSNAKMKPGFEKAYFEQLLSESNTSLSAEATDVIFNDKDMKKVSKDSDQDLLLASAVNFYDPDITEEEAIAFYKKQIDPNTKTPISYGLNSKLVRAEDGSIKEVKWSAEGMYGSAITEIIGWLEKAQGVAENEAQGKALGILIDYYKTGDLKKWDEYNIAWVEATEGDIDYINSFIEVYDDPLGYKATYETVVQIKDFDASKKMAVISDNIQYFEDNSPIMDEHKKPNVKGVTYKMVNVAGEAGATTPSTPIGVNLPNANWIRAEHGSKSVSLANIEHAYEEAKGAGFLEEFTFTKEELERAKKYAGNSSKMHTALHEVVGHASGKLNDGVGTPKETLRNYASTLEEGRADLVALYYIMDPKLMEMGLIDTMEVGKAEYDNYIRNGLMLQLRRLEVGEIIEEDHMRNRQLVAKWAYETGKEDNIIEKKTLDGKTYFVINDYDKLREIFGDQLREIQRIKSEGDYEAGKKLVETYGVQVDPAIHKEVLARTEKLHIAPYNGFIQPELKPVMEGDSIKDIEVIYPTDFTQQMLMYGEKYSFLK</sequence>
<dbReference type="MEROPS" id="M49.003"/>
<gene>
    <name evidence="3" type="ordered locus">Oweho_0781</name>
</gene>
<dbReference type="STRING" id="926562.Oweho_0781"/>
<dbReference type="RefSeq" id="WP_014201155.1">
    <property type="nucleotide sequence ID" value="NC_016599.1"/>
</dbReference>
<dbReference type="HOGENOM" id="CLU_015592_0_0_10"/>
<dbReference type="KEGG" id="oho:Oweho_0781"/>
<proteinExistence type="predicted"/>
<dbReference type="PROSITE" id="PS51257">
    <property type="entry name" value="PROKAR_LIPOPROTEIN"/>
    <property type="match status" value="1"/>
</dbReference>
<dbReference type="GO" id="GO:0046872">
    <property type="term" value="F:metal ion binding"/>
    <property type="evidence" value="ECO:0007669"/>
    <property type="project" value="UniProtKB-KW"/>
</dbReference>
<dbReference type="GO" id="GO:0016787">
    <property type="term" value="F:hydrolase activity"/>
    <property type="evidence" value="ECO:0007669"/>
    <property type="project" value="UniProtKB-KW"/>
</dbReference>
<evidence type="ECO:0000256" key="2">
    <source>
        <dbReference type="ARBA" id="ARBA00022801"/>
    </source>
</evidence>
<dbReference type="PANTHER" id="PTHR23422:SF11">
    <property type="entry name" value="DIPEPTIDYL PEPTIDASE 3"/>
    <property type="match status" value="1"/>
</dbReference>
<dbReference type="InterPro" id="IPR039461">
    <property type="entry name" value="Peptidase_M49"/>
</dbReference>
<evidence type="ECO:0000256" key="1">
    <source>
        <dbReference type="ARBA" id="ARBA00022723"/>
    </source>
</evidence>